<evidence type="ECO:0000313" key="2">
    <source>
        <dbReference type="Proteomes" id="UP000261704"/>
    </source>
</evidence>
<protein>
    <recommendedName>
        <fullName evidence="3">Translation initiation factor 3</fullName>
    </recommendedName>
</protein>
<accession>A0A347UEX7</accession>
<evidence type="ECO:0008006" key="3">
    <source>
        <dbReference type="Google" id="ProtNLM"/>
    </source>
</evidence>
<dbReference type="KEGG" id="pamo:BAR1_05335"/>
<sequence length="134" mass="13416">MNRTLILAILVAIIGAGLYFYSNNSSVTDAAGDMKDSVSQAAGDAADTATDAVEQATGAATDAVSGAADTAAEAMDGTLFSPEGYDAVKVADLIDASPLDEARKSSLKTALMAAGDDPALLSDILGQVKEALGM</sequence>
<evidence type="ECO:0000313" key="1">
    <source>
        <dbReference type="EMBL" id="AXX97405.1"/>
    </source>
</evidence>
<dbReference type="EMBL" id="CP032125">
    <property type="protein sequence ID" value="AXX97405.1"/>
    <property type="molecule type" value="Genomic_DNA"/>
</dbReference>
<proteinExistence type="predicted"/>
<dbReference type="AlphaFoldDB" id="A0A347UEX7"/>
<dbReference type="Proteomes" id="UP000261704">
    <property type="component" value="Chromosome"/>
</dbReference>
<keyword evidence="2" id="KW-1185">Reference proteome</keyword>
<dbReference type="OrthoDB" id="7746116at2"/>
<gene>
    <name evidence="1" type="ORF">BAR1_05335</name>
</gene>
<organism evidence="1 2">
    <name type="scientific">Profundibacter amoris</name>
    <dbReference type="NCBI Taxonomy" id="2171755"/>
    <lineage>
        <taxon>Bacteria</taxon>
        <taxon>Pseudomonadati</taxon>
        <taxon>Pseudomonadota</taxon>
        <taxon>Alphaproteobacteria</taxon>
        <taxon>Rhodobacterales</taxon>
        <taxon>Paracoccaceae</taxon>
        <taxon>Profundibacter</taxon>
    </lineage>
</organism>
<reference evidence="1 2" key="1">
    <citation type="submission" date="2018-09" db="EMBL/GenBank/DDBJ databases">
        <title>Profundibacter amoris BAR1 gen. nov., sp. nov., a new member of the Roseobacter clade isolated at Lokis Castle Vent Field on the Arctic Mid-Oceanic Ridge.</title>
        <authorList>
            <person name="Le Moine Bauer S."/>
            <person name="Sjoeberg A.G."/>
            <person name="L'Haridon S."/>
            <person name="Stokke R."/>
            <person name="Roalkvam I."/>
            <person name="Steen I.H."/>
            <person name="Dahle H."/>
        </authorList>
    </citation>
    <scope>NUCLEOTIDE SEQUENCE [LARGE SCALE GENOMIC DNA]</scope>
    <source>
        <strain evidence="1 2">BAR1</strain>
    </source>
</reference>
<dbReference type="RefSeq" id="WP_118942062.1">
    <property type="nucleotide sequence ID" value="NZ_CP032125.1"/>
</dbReference>
<name>A0A347UEX7_9RHOB</name>